<evidence type="ECO:0000313" key="3">
    <source>
        <dbReference type="Proteomes" id="UP000242427"/>
    </source>
</evidence>
<dbReference type="EMBL" id="PXWG01000016">
    <property type="protein sequence ID" value="PSJ28876.1"/>
    <property type="molecule type" value="Genomic_DNA"/>
</dbReference>
<name>A0A9X7JSH2_9ACTN</name>
<gene>
    <name evidence="2" type="ORF">B7P34_09675</name>
</gene>
<dbReference type="RefSeq" id="WP_106675420.1">
    <property type="nucleotide sequence ID" value="NZ_PXWG01000016.1"/>
</dbReference>
<keyword evidence="3" id="KW-1185">Reference proteome</keyword>
<dbReference type="OrthoDB" id="4536199at2"/>
<dbReference type="Gene3D" id="3.40.630.30">
    <property type="match status" value="1"/>
</dbReference>
<evidence type="ECO:0000259" key="1">
    <source>
        <dbReference type="PROSITE" id="PS51186"/>
    </source>
</evidence>
<feature type="domain" description="N-acetyltransferase" evidence="1">
    <location>
        <begin position="4"/>
        <end position="179"/>
    </location>
</feature>
<dbReference type="AlphaFoldDB" id="A0A9X7JSH2"/>
<organism evidence="2 3">
    <name type="scientific">Streptosporangium nondiastaticum</name>
    <dbReference type="NCBI Taxonomy" id="35764"/>
    <lineage>
        <taxon>Bacteria</taxon>
        <taxon>Bacillati</taxon>
        <taxon>Actinomycetota</taxon>
        <taxon>Actinomycetes</taxon>
        <taxon>Streptosporangiales</taxon>
        <taxon>Streptosporangiaceae</taxon>
        <taxon>Streptosporangium</taxon>
    </lineage>
</organism>
<dbReference type="Proteomes" id="UP000242427">
    <property type="component" value="Unassembled WGS sequence"/>
</dbReference>
<evidence type="ECO:0000313" key="2">
    <source>
        <dbReference type="EMBL" id="PSJ28876.1"/>
    </source>
</evidence>
<proteinExistence type="predicted"/>
<reference evidence="2 3" key="1">
    <citation type="submission" date="2018-03" db="EMBL/GenBank/DDBJ databases">
        <title>Chitinolytic properties of Streptosporangium nondiastaticum TBG75A20.</title>
        <authorList>
            <person name="Gayathri V."/>
            <person name="Shiburaj S."/>
        </authorList>
    </citation>
    <scope>NUCLEOTIDE SEQUENCE [LARGE SCALE GENOMIC DNA]</scope>
    <source>
        <strain evidence="2 3">TBG75A20</strain>
    </source>
</reference>
<sequence length="179" mass="20088">MADLKLRRLSGKEADGEREVLADVYEEAYAEKLDGAFRSRPAFLDRLSAYVQRPGFELVASEDGSALVGYVFGFAIAPAGSWWGGFRGELPEEVRRLTGQGKVFAISELMVRPAWRRRGIARLLHDRLIASRAEELGTILVDPKNIPARSAYYAWGWEKLGDIQPFDNSPVFESLVKRI</sequence>
<dbReference type="SUPFAM" id="SSF55729">
    <property type="entry name" value="Acyl-CoA N-acyltransferases (Nat)"/>
    <property type="match status" value="1"/>
</dbReference>
<protein>
    <submittedName>
        <fullName evidence="2">GNAT family N-acetyltransferase</fullName>
    </submittedName>
</protein>
<dbReference type="PROSITE" id="PS51186">
    <property type="entry name" value="GNAT"/>
    <property type="match status" value="1"/>
</dbReference>
<dbReference type="CDD" id="cd04301">
    <property type="entry name" value="NAT_SF"/>
    <property type="match status" value="1"/>
</dbReference>
<accession>A0A9X7JSH2</accession>
<dbReference type="GO" id="GO:0016747">
    <property type="term" value="F:acyltransferase activity, transferring groups other than amino-acyl groups"/>
    <property type="evidence" value="ECO:0007669"/>
    <property type="project" value="InterPro"/>
</dbReference>
<comment type="caution">
    <text evidence="2">The sequence shown here is derived from an EMBL/GenBank/DDBJ whole genome shotgun (WGS) entry which is preliminary data.</text>
</comment>
<dbReference type="Pfam" id="PF00583">
    <property type="entry name" value="Acetyltransf_1"/>
    <property type="match status" value="1"/>
</dbReference>
<dbReference type="InterPro" id="IPR000182">
    <property type="entry name" value="GNAT_dom"/>
</dbReference>
<dbReference type="InterPro" id="IPR016181">
    <property type="entry name" value="Acyl_CoA_acyltransferase"/>
</dbReference>